<keyword evidence="2" id="KW-1185">Reference proteome</keyword>
<comment type="caution">
    <text evidence="1">The sequence shown here is derived from an EMBL/GenBank/DDBJ whole genome shotgun (WGS) entry which is preliminary data.</text>
</comment>
<dbReference type="EMBL" id="JACJSK010000017">
    <property type="protein sequence ID" value="MBD2544863.1"/>
    <property type="molecule type" value="Genomic_DNA"/>
</dbReference>
<name>A0ABR8EDK4_9CYAN</name>
<protein>
    <submittedName>
        <fullName evidence="1">Uncharacterized protein</fullName>
    </submittedName>
</protein>
<dbReference type="RefSeq" id="WP_190878672.1">
    <property type="nucleotide sequence ID" value="NZ_JACJSK010000017.1"/>
</dbReference>
<organism evidence="1 2">
    <name type="scientific">Planktothricoides raciborskii FACHB-1370</name>
    <dbReference type="NCBI Taxonomy" id="2949576"/>
    <lineage>
        <taxon>Bacteria</taxon>
        <taxon>Bacillati</taxon>
        <taxon>Cyanobacteriota</taxon>
        <taxon>Cyanophyceae</taxon>
        <taxon>Oscillatoriophycideae</taxon>
        <taxon>Oscillatoriales</taxon>
        <taxon>Oscillatoriaceae</taxon>
        <taxon>Planktothricoides</taxon>
    </lineage>
</organism>
<gene>
    <name evidence="1" type="ORF">H6G72_13655</name>
</gene>
<accession>A0ABR8EDK4</accession>
<reference evidence="1 2" key="1">
    <citation type="journal article" date="2020" name="ISME J.">
        <title>Comparative genomics reveals insights into cyanobacterial evolution and habitat adaptation.</title>
        <authorList>
            <person name="Chen M.Y."/>
            <person name="Teng W.K."/>
            <person name="Zhao L."/>
            <person name="Hu C.X."/>
            <person name="Zhou Y.K."/>
            <person name="Han B.P."/>
            <person name="Song L.R."/>
            <person name="Shu W.S."/>
        </authorList>
    </citation>
    <scope>NUCLEOTIDE SEQUENCE [LARGE SCALE GENOMIC DNA]</scope>
    <source>
        <strain evidence="1 2">FACHB-1370</strain>
    </source>
</reference>
<dbReference type="Proteomes" id="UP000641954">
    <property type="component" value="Unassembled WGS sequence"/>
</dbReference>
<proteinExistence type="predicted"/>
<evidence type="ECO:0000313" key="2">
    <source>
        <dbReference type="Proteomes" id="UP000641954"/>
    </source>
</evidence>
<evidence type="ECO:0000313" key="1">
    <source>
        <dbReference type="EMBL" id="MBD2544863.1"/>
    </source>
</evidence>
<sequence>MKELPRSEMLPALIQRLNNESGIDLSRITEHTLWESFENGSAHFVVRNSQIVGCGVIWHYDLKKSGQEPAYVELGTVWAEKKDRLSILGELRDNIPRLAKGKKIMLFCSKIKLAIHFRNSPLFPVNTIGDRVINFSSRPETV</sequence>